<evidence type="ECO:0000256" key="7">
    <source>
        <dbReference type="ARBA" id="ARBA00048481"/>
    </source>
</evidence>
<evidence type="ECO:0000313" key="13">
    <source>
        <dbReference type="EnsemblMetazoa" id="G11276.1:cds"/>
    </source>
</evidence>
<keyword evidence="4 8" id="KW-0949">S-adenosyl-L-methionine</keyword>
<dbReference type="AlphaFoldDB" id="K1PBM7"/>
<dbReference type="OrthoDB" id="1925287at2759"/>
<dbReference type="Pfam" id="PF08704">
    <property type="entry name" value="GCD14"/>
    <property type="match status" value="1"/>
</dbReference>
<comment type="catalytic activity">
    <reaction evidence="7">
        <text>an adenosine in mRNA + S-adenosyl-L-methionine = an N(1)-methyladenosine in mRNA + S-adenosyl-L-homocysteine + H(+)</text>
        <dbReference type="Rhea" id="RHEA:55392"/>
        <dbReference type="Rhea" id="RHEA-COMP:12414"/>
        <dbReference type="Rhea" id="RHEA-COMP:12415"/>
        <dbReference type="ChEBI" id="CHEBI:15378"/>
        <dbReference type="ChEBI" id="CHEBI:57856"/>
        <dbReference type="ChEBI" id="CHEBI:59789"/>
        <dbReference type="ChEBI" id="CHEBI:74411"/>
        <dbReference type="ChEBI" id="CHEBI:74491"/>
    </reaction>
</comment>
<dbReference type="KEGG" id="crg:105340408"/>
<dbReference type="InterPro" id="IPR029063">
    <property type="entry name" value="SAM-dependent_MTases_sf"/>
</dbReference>
<keyword evidence="3 8" id="KW-0808">Transferase</keyword>
<dbReference type="FunFam" id="3.10.330.20:FF:000002">
    <property type="entry name" value="tRNA (adenine(58)-N(1))-methyltransferase catalytic subunit TRMT61A"/>
    <property type="match status" value="1"/>
</dbReference>
<evidence type="ECO:0000256" key="9">
    <source>
        <dbReference type="PIRSR" id="PIRSR017269-1"/>
    </source>
</evidence>
<protein>
    <recommendedName>
        <fullName evidence="8">tRNA (adenine(58)-N(1))-methyltransferase catalytic subunit TRMT61A</fullName>
        <ecNumber evidence="8">2.1.1.220</ecNumber>
    </recommendedName>
</protein>
<dbReference type="HOGENOM" id="CLU_025402_4_1_1"/>
<dbReference type="PANTHER" id="PTHR12133">
    <property type="entry name" value="TRNA (ADENINE(58)-N(1))-METHYLTRANSFERASE"/>
    <property type="match status" value="1"/>
</dbReference>
<reference evidence="12" key="1">
    <citation type="journal article" date="2012" name="Nature">
        <title>The oyster genome reveals stress adaptation and complexity of shell formation.</title>
        <authorList>
            <person name="Zhang G."/>
            <person name="Fang X."/>
            <person name="Guo X."/>
            <person name="Li L."/>
            <person name="Luo R."/>
            <person name="Xu F."/>
            <person name="Yang P."/>
            <person name="Zhang L."/>
            <person name="Wang X."/>
            <person name="Qi H."/>
            <person name="Xiong Z."/>
            <person name="Que H."/>
            <person name="Xie Y."/>
            <person name="Holland P.W."/>
            <person name="Paps J."/>
            <person name="Zhu Y."/>
            <person name="Wu F."/>
            <person name="Chen Y."/>
            <person name="Wang J."/>
            <person name="Peng C."/>
            <person name="Meng J."/>
            <person name="Yang L."/>
            <person name="Liu J."/>
            <person name="Wen B."/>
            <person name="Zhang N."/>
            <person name="Huang Z."/>
            <person name="Zhu Q."/>
            <person name="Feng Y."/>
            <person name="Mount A."/>
            <person name="Hedgecock D."/>
            <person name="Xu Z."/>
            <person name="Liu Y."/>
            <person name="Domazet-Loso T."/>
            <person name="Du Y."/>
            <person name="Sun X."/>
            <person name="Zhang S."/>
            <person name="Liu B."/>
            <person name="Cheng P."/>
            <person name="Jiang X."/>
            <person name="Li J."/>
            <person name="Fan D."/>
            <person name="Wang W."/>
            <person name="Fu W."/>
            <person name="Wang T."/>
            <person name="Wang B."/>
            <person name="Zhang J."/>
            <person name="Peng Z."/>
            <person name="Li Y."/>
            <person name="Li N."/>
            <person name="Wang J."/>
            <person name="Chen M."/>
            <person name="He Y."/>
            <person name="Tan F."/>
            <person name="Song X."/>
            <person name="Zheng Q."/>
            <person name="Huang R."/>
            <person name="Yang H."/>
            <person name="Du X."/>
            <person name="Chen L."/>
            <person name="Yang M."/>
            <person name="Gaffney P.M."/>
            <person name="Wang S."/>
            <person name="Luo L."/>
            <person name="She Z."/>
            <person name="Ming Y."/>
            <person name="Huang W."/>
            <person name="Zhang S."/>
            <person name="Huang B."/>
            <person name="Zhang Y."/>
            <person name="Qu T."/>
            <person name="Ni P."/>
            <person name="Miao G."/>
            <person name="Wang J."/>
            <person name="Wang Q."/>
            <person name="Steinberg C.E."/>
            <person name="Wang H."/>
            <person name="Li N."/>
            <person name="Qian L."/>
            <person name="Zhang G."/>
            <person name="Li Y."/>
            <person name="Yang H."/>
            <person name="Liu X."/>
            <person name="Wang J."/>
            <person name="Yin Y."/>
            <person name="Wang J."/>
        </authorList>
    </citation>
    <scope>NUCLEOTIDE SEQUENCE [LARGE SCALE GENOMIC DNA]</scope>
    <source>
        <strain evidence="12">05x7-T-G4-1.051#20</strain>
    </source>
</reference>
<dbReference type="InterPro" id="IPR014816">
    <property type="entry name" value="tRNA_MeTrfase_Gcd14"/>
</dbReference>
<dbReference type="GO" id="GO:0030488">
    <property type="term" value="P:tRNA methylation"/>
    <property type="evidence" value="ECO:0007669"/>
    <property type="project" value="InterPro"/>
</dbReference>
<dbReference type="EnsemblMetazoa" id="G11276.2">
    <property type="protein sequence ID" value="G11276.2:cds"/>
    <property type="gene ID" value="G11276"/>
</dbReference>
<name>K1PBM7_MAGGI</name>
<dbReference type="PIRSF" id="PIRSF017269">
    <property type="entry name" value="GCD14"/>
    <property type="match status" value="1"/>
</dbReference>
<evidence type="ECO:0000256" key="10">
    <source>
        <dbReference type="SAM" id="MobiDB-lite"/>
    </source>
</evidence>
<evidence type="ECO:0000259" key="11">
    <source>
        <dbReference type="Pfam" id="PF08704"/>
    </source>
</evidence>
<dbReference type="GO" id="GO:0160107">
    <property type="term" value="F:tRNA (adenine(58)-N1)-methyltransferase activity"/>
    <property type="evidence" value="ECO:0007669"/>
    <property type="project" value="UniProtKB-EC"/>
</dbReference>
<dbReference type="CDD" id="cd02440">
    <property type="entry name" value="AdoMet_MTases"/>
    <property type="match status" value="1"/>
</dbReference>
<dbReference type="Pfam" id="PF14801">
    <property type="entry name" value="TrmI-like_N"/>
    <property type="match status" value="1"/>
</dbReference>
<dbReference type="PROSITE" id="PS51620">
    <property type="entry name" value="SAM_TRM61"/>
    <property type="match status" value="1"/>
</dbReference>
<dbReference type="Gene3D" id="3.10.330.20">
    <property type="match status" value="1"/>
</dbReference>
<comment type="subcellular location">
    <subcellularLocation>
        <location evidence="1 8">Nucleus</location>
    </subcellularLocation>
</comment>
<evidence type="ECO:0000256" key="5">
    <source>
        <dbReference type="ARBA" id="ARBA00022694"/>
    </source>
</evidence>
<evidence type="ECO:0000256" key="8">
    <source>
        <dbReference type="PIRNR" id="PIRNR017269"/>
    </source>
</evidence>
<dbReference type="InterPro" id="IPR049470">
    <property type="entry name" value="TRM61_C"/>
</dbReference>
<dbReference type="GO" id="GO:0031515">
    <property type="term" value="C:tRNA (m1A) methyltransferase complex"/>
    <property type="evidence" value="ECO:0007669"/>
    <property type="project" value="UniProtKB-UniRule"/>
</dbReference>
<proteinExistence type="inferred from homology"/>
<reference evidence="13" key="2">
    <citation type="submission" date="2022-08" db="UniProtKB">
        <authorList>
            <consortium name="EnsemblMetazoa"/>
        </authorList>
    </citation>
    <scope>IDENTIFICATION</scope>
    <source>
        <strain evidence="13">05x7-T-G4-1.051#20</strain>
    </source>
</reference>
<evidence type="ECO:0000256" key="1">
    <source>
        <dbReference type="ARBA" id="ARBA00004123"/>
    </source>
</evidence>
<feature type="binding site" evidence="9">
    <location>
        <position position="133"/>
    </location>
    <ligand>
        <name>S-adenosyl-L-methionine</name>
        <dbReference type="ChEBI" id="CHEBI:59789"/>
    </ligand>
</feature>
<feature type="binding site" evidence="9">
    <location>
        <position position="179"/>
    </location>
    <ligand>
        <name>S-adenosyl-L-methionine</name>
        <dbReference type="ChEBI" id="CHEBI:59789"/>
    </ligand>
</feature>
<gene>
    <name evidence="12" type="ORF">CGI_10004293</name>
</gene>
<dbReference type="OMA" id="PCIEQSL"/>
<comment type="catalytic activity">
    <reaction evidence="8">
        <text>adenosine(58) in tRNA + S-adenosyl-L-methionine = N(1)-methyladenosine(58) in tRNA + S-adenosyl-L-homocysteine + H(+)</text>
        <dbReference type="Rhea" id="RHEA:43152"/>
        <dbReference type="Rhea" id="RHEA-COMP:10365"/>
        <dbReference type="Rhea" id="RHEA-COMP:10366"/>
        <dbReference type="ChEBI" id="CHEBI:15378"/>
        <dbReference type="ChEBI" id="CHEBI:57856"/>
        <dbReference type="ChEBI" id="CHEBI:59789"/>
        <dbReference type="ChEBI" id="CHEBI:74411"/>
        <dbReference type="ChEBI" id="CHEBI:74491"/>
        <dbReference type="EC" id="2.1.1.220"/>
    </reaction>
</comment>
<dbReference type="EC" id="2.1.1.220" evidence="8"/>
<feature type="binding site" evidence="9">
    <location>
        <begin position="112"/>
        <end position="115"/>
    </location>
    <ligand>
        <name>S-adenosyl-L-methionine</name>
        <dbReference type="ChEBI" id="CHEBI:59789"/>
    </ligand>
</feature>
<keyword evidence="5 8" id="KW-0819">tRNA processing</keyword>
<accession>K1PBM7</accession>
<evidence type="ECO:0000256" key="6">
    <source>
        <dbReference type="ARBA" id="ARBA00023242"/>
    </source>
</evidence>
<dbReference type="Gene3D" id="3.40.50.150">
    <property type="entry name" value="Vaccinia Virus protein VP39"/>
    <property type="match status" value="1"/>
</dbReference>
<evidence type="ECO:0000256" key="2">
    <source>
        <dbReference type="ARBA" id="ARBA00022603"/>
    </source>
</evidence>
<dbReference type="EnsemblMetazoa" id="G11276.1">
    <property type="protein sequence ID" value="G11276.1:cds"/>
    <property type="gene ID" value="G11276"/>
</dbReference>
<dbReference type="Proteomes" id="UP000005408">
    <property type="component" value="Unassembled WGS sequence"/>
</dbReference>
<feature type="region of interest" description="Disordered" evidence="10">
    <location>
        <begin position="249"/>
        <end position="279"/>
    </location>
</feature>
<keyword evidence="6 8" id="KW-0539">Nucleus</keyword>
<evidence type="ECO:0000256" key="3">
    <source>
        <dbReference type="ARBA" id="ARBA00022679"/>
    </source>
</evidence>
<feature type="domain" description="tRNA (adenine(58)-N(1))-methyltransferase catalytic subunit TRM61 C-terminal" evidence="11">
    <location>
        <begin position="62"/>
        <end position="339"/>
    </location>
</feature>
<dbReference type="PANTHER" id="PTHR12133:SF2">
    <property type="entry name" value="TRNA (ADENINE(58)-N(1))-METHYLTRANSFERASE CATALYTIC SUBUNIT TRMT61A"/>
    <property type="match status" value="1"/>
</dbReference>
<dbReference type="GO" id="GO:0005634">
    <property type="term" value="C:nucleus"/>
    <property type="evidence" value="ECO:0007669"/>
    <property type="project" value="UniProtKB-SubCell"/>
</dbReference>
<dbReference type="EMBL" id="JH817571">
    <property type="protein sequence ID" value="EKC21207.1"/>
    <property type="molecule type" value="Genomic_DNA"/>
</dbReference>
<dbReference type="FunCoup" id="K1PBM7">
    <property type="interactions" value="750"/>
</dbReference>
<sequence>MSLAKYHDKVKENDTVILYLGYDNMHAIKIKKGSVFQTRYGALRHNDIIGTTYGSRVHCPKGYLYILYPTPELWTSNLPHRTQILYTTDISVVSFQLDLKPGAVVVESGTGSASLSHSIIRSILPDGHLYTFEFHKERAQKAEEEFKDHGLSDYVTVTHKDVCQFGFDLEDVADAVFLDLPVPWDAIPSAKKALKKQGGRICSFSPCIEQVQKSCACFAELGFEEISTKECLVRNFDVRTINLPNPEFFSRDKTKSQPQKKGSRFDRDDMDAYSEETAENSAQCDIVESSDTKENTTSEVLDTPAWDYIGRKTAANFSFKAGISLGRMPGHTGYLTFATLYPL</sequence>
<keyword evidence="2 8" id="KW-0489">Methyltransferase</keyword>
<evidence type="ECO:0000256" key="4">
    <source>
        <dbReference type="ARBA" id="ARBA00022691"/>
    </source>
</evidence>
<evidence type="ECO:0000313" key="14">
    <source>
        <dbReference type="Proteomes" id="UP000005408"/>
    </source>
</evidence>
<keyword evidence="14" id="KW-1185">Reference proteome</keyword>
<feature type="compositionally biased region" description="Acidic residues" evidence="10">
    <location>
        <begin position="268"/>
        <end position="278"/>
    </location>
</feature>
<organism evidence="12">
    <name type="scientific">Magallana gigas</name>
    <name type="common">Pacific oyster</name>
    <name type="synonym">Crassostrea gigas</name>
    <dbReference type="NCBI Taxonomy" id="29159"/>
    <lineage>
        <taxon>Eukaryota</taxon>
        <taxon>Metazoa</taxon>
        <taxon>Spiralia</taxon>
        <taxon>Lophotrochozoa</taxon>
        <taxon>Mollusca</taxon>
        <taxon>Bivalvia</taxon>
        <taxon>Autobranchia</taxon>
        <taxon>Pteriomorphia</taxon>
        <taxon>Ostreida</taxon>
        <taxon>Ostreoidea</taxon>
        <taxon>Ostreidae</taxon>
        <taxon>Magallana</taxon>
    </lineage>
</organism>
<evidence type="ECO:0000313" key="12">
    <source>
        <dbReference type="EMBL" id="EKC21207.1"/>
    </source>
</evidence>
<comment type="function">
    <text evidence="8">Catalytic subunit of tRNA (adenine-N(1)-)-methyltransferase, which catalyzes the formation of N(1)-methyladenine at position 58 (m1A58) in initiator methionyl-tRNA.</text>
</comment>
<comment type="similarity">
    <text evidence="8">Belongs to the class I-like SAM-binding methyltransferase superfamily. TRM61 family.</text>
</comment>
<dbReference type="SUPFAM" id="SSF53335">
    <property type="entry name" value="S-adenosyl-L-methionine-dependent methyltransferases"/>
    <property type="match status" value="1"/>
</dbReference>